<keyword evidence="2" id="KW-1185">Reference proteome</keyword>
<organism evidence="1 2">
    <name type="scientific">Datura stramonium</name>
    <name type="common">Jimsonweed</name>
    <name type="synonym">Common thornapple</name>
    <dbReference type="NCBI Taxonomy" id="4076"/>
    <lineage>
        <taxon>Eukaryota</taxon>
        <taxon>Viridiplantae</taxon>
        <taxon>Streptophyta</taxon>
        <taxon>Embryophyta</taxon>
        <taxon>Tracheophyta</taxon>
        <taxon>Spermatophyta</taxon>
        <taxon>Magnoliopsida</taxon>
        <taxon>eudicotyledons</taxon>
        <taxon>Gunneridae</taxon>
        <taxon>Pentapetalae</taxon>
        <taxon>asterids</taxon>
        <taxon>lamiids</taxon>
        <taxon>Solanales</taxon>
        <taxon>Solanaceae</taxon>
        <taxon>Solanoideae</taxon>
        <taxon>Datureae</taxon>
        <taxon>Datura</taxon>
    </lineage>
</organism>
<name>A0ABS8WHE6_DATST</name>
<accession>A0ABS8WHE6</accession>
<evidence type="ECO:0000313" key="1">
    <source>
        <dbReference type="EMBL" id="MCE3049391.1"/>
    </source>
</evidence>
<protein>
    <submittedName>
        <fullName evidence="1">Uncharacterized protein</fullName>
    </submittedName>
</protein>
<dbReference type="Proteomes" id="UP000823775">
    <property type="component" value="Unassembled WGS sequence"/>
</dbReference>
<evidence type="ECO:0000313" key="2">
    <source>
        <dbReference type="Proteomes" id="UP000823775"/>
    </source>
</evidence>
<sequence>LSPVDLFRGSGTALVSNSHEVQGNRSPIYSLCSTYGLSPCFTCSGGSAATRDSHSED</sequence>
<feature type="non-terminal residue" evidence="1">
    <location>
        <position position="1"/>
    </location>
</feature>
<proteinExistence type="predicted"/>
<reference evidence="1 2" key="1">
    <citation type="journal article" date="2021" name="BMC Genomics">
        <title>Datura genome reveals duplications of psychoactive alkaloid biosynthetic genes and high mutation rate following tissue culture.</title>
        <authorList>
            <person name="Rajewski A."/>
            <person name="Carter-House D."/>
            <person name="Stajich J."/>
            <person name="Litt A."/>
        </authorList>
    </citation>
    <scope>NUCLEOTIDE SEQUENCE [LARGE SCALE GENOMIC DNA]</scope>
    <source>
        <strain evidence="1">AR-01</strain>
    </source>
</reference>
<gene>
    <name evidence="1" type="ORF">HAX54_044745</name>
</gene>
<comment type="caution">
    <text evidence="1">The sequence shown here is derived from an EMBL/GenBank/DDBJ whole genome shotgun (WGS) entry which is preliminary data.</text>
</comment>
<dbReference type="EMBL" id="JACEIK010006863">
    <property type="protein sequence ID" value="MCE3049391.1"/>
    <property type="molecule type" value="Genomic_DNA"/>
</dbReference>